<dbReference type="KEGG" id="tad:TRIADDRAFT_61929"/>
<dbReference type="PANTHER" id="PTHR12869">
    <property type="entry name" value="SMALL SEVEN TRANSMEMBRANE DOMAIN-CONTAINING PROTEIN"/>
    <property type="match status" value="1"/>
</dbReference>
<dbReference type="GO" id="GO:0005789">
    <property type="term" value="C:endoplasmic reticulum membrane"/>
    <property type="evidence" value="ECO:0007669"/>
    <property type="project" value="UniProtKB-SubCell"/>
</dbReference>
<dbReference type="RefSeq" id="XP_002117897.1">
    <property type="nucleotide sequence ID" value="XM_002117861.1"/>
</dbReference>
<dbReference type="STRING" id="10228.B3SCC8"/>
<dbReference type="eggNOG" id="KOG3236">
    <property type="taxonomic scope" value="Eukaryota"/>
</dbReference>
<dbReference type="Pfam" id="PF09767">
    <property type="entry name" value="DUF2053"/>
    <property type="match status" value="1"/>
</dbReference>
<feature type="transmembrane region" description="Helical" evidence="11">
    <location>
        <begin position="201"/>
        <end position="222"/>
    </location>
</feature>
<dbReference type="AlphaFoldDB" id="B3SCC8"/>
<dbReference type="GO" id="GO:0005886">
    <property type="term" value="C:plasma membrane"/>
    <property type="evidence" value="ECO:0007669"/>
    <property type="project" value="UniProtKB-SubCell"/>
</dbReference>
<comment type="similarity">
    <text evidence="8">Belongs to the TMEM147 family.</text>
</comment>
<keyword evidence="5" id="KW-0256">Endoplasmic reticulum</keyword>
<evidence type="ECO:0000256" key="2">
    <source>
        <dbReference type="ARBA" id="ARBA00004651"/>
    </source>
</evidence>
<dbReference type="EMBL" id="DS985270">
    <property type="protein sequence ID" value="EDV19564.1"/>
    <property type="molecule type" value="Genomic_DNA"/>
</dbReference>
<protein>
    <recommendedName>
        <fullName evidence="9">BOS complex subunit TMEM147</fullName>
    </recommendedName>
    <alternativeName>
        <fullName evidence="10">Transmembrane protein 147</fullName>
    </alternativeName>
</protein>
<evidence type="ECO:0000313" key="12">
    <source>
        <dbReference type="EMBL" id="EDV19564.1"/>
    </source>
</evidence>
<evidence type="ECO:0000256" key="4">
    <source>
        <dbReference type="ARBA" id="ARBA00022692"/>
    </source>
</evidence>
<evidence type="ECO:0000256" key="5">
    <source>
        <dbReference type="ARBA" id="ARBA00022824"/>
    </source>
</evidence>
<feature type="transmembrane region" description="Helical" evidence="11">
    <location>
        <begin position="168"/>
        <end position="189"/>
    </location>
</feature>
<organism evidence="12 13">
    <name type="scientific">Trichoplax adhaerens</name>
    <name type="common">Trichoplax reptans</name>
    <dbReference type="NCBI Taxonomy" id="10228"/>
    <lineage>
        <taxon>Eukaryota</taxon>
        <taxon>Metazoa</taxon>
        <taxon>Placozoa</taxon>
        <taxon>Uniplacotomia</taxon>
        <taxon>Trichoplacea</taxon>
        <taxon>Trichoplacidae</taxon>
        <taxon>Trichoplax</taxon>
    </lineage>
</organism>
<comment type="subcellular location">
    <subcellularLocation>
        <location evidence="2">Cell membrane</location>
        <topology evidence="2">Multi-pass membrane protein</topology>
    </subcellularLocation>
    <subcellularLocation>
        <location evidence="1">Endoplasmic reticulum membrane</location>
        <topology evidence="1">Multi-pass membrane protein</topology>
    </subcellularLocation>
</comment>
<keyword evidence="3" id="KW-1003">Cell membrane</keyword>
<evidence type="ECO:0000256" key="10">
    <source>
        <dbReference type="ARBA" id="ARBA00034899"/>
    </source>
</evidence>
<dbReference type="InterPro" id="IPR019164">
    <property type="entry name" value="TMEM147"/>
</dbReference>
<evidence type="ECO:0000256" key="8">
    <source>
        <dbReference type="ARBA" id="ARBA00034739"/>
    </source>
</evidence>
<name>B3SCC8_TRIAD</name>
<dbReference type="HOGENOM" id="CLU_086813_0_0_1"/>
<proteinExistence type="inferred from homology"/>
<evidence type="ECO:0000256" key="9">
    <source>
        <dbReference type="ARBA" id="ARBA00034846"/>
    </source>
</evidence>
<dbReference type="OMA" id="SKCVYAG"/>
<reference evidence="12 13" key="1">
    <citation type="journal article" date="2008" name="Nature">
        <title>The Trichoplax genome and the nature of placozoans.</title>
        <authorList>
            <person name="Srivastava M."/>
            <person name="Begovic E."/>
            <person name="Chapman J."/>
            <person name="Putnam N.H."/>
            <person name="Hellsten U."/>
            <person name="Kawashima T."/>
            <person name="Kuo A."/>
            <person name="Mitros T."/>
            <person name="Salamov A."/>
            <person name="Carpenter M.L."/>
            <person name="Signorovitch A.Y."/>
            <person name="Moreno M.A."/>
            <person name="Kamm K."/>
            <person name="Grimwood J."/>
            <person name="Schmutz J."/>
            <person name="Shapiro H."/>
            <person name="Grigoriev I.V."/>
            <person name="Buss L.W."/>
            <person name="Schierwater B."/>
            <person name="Dellaporta S.L."/>
            <person name="Rokhsar D.S."/>
        </authorList>
    </citation>
    <scope>NUCLEOTIDE SEQUENCE [LARGE SCALE GENOMIC DNA]</scope>
    <source>
        <strain evidence="12 13">Grell-BS-1999</strain>
    </source>
</reference>
<sequence>MTFFHLANCLALGYVPYFITYKYSKLSEYSAFNKCIKVGAMYFITQAVKLLALATIFPVTYDASDTLDARSEIIKCTIDLLDVTGLYFALSYTTVAADCRILAVGMGWSAAEFMATRILPLWVGARGVEFEWKYILLSFDGNISLIQYTAVAALMWNWLRLNDSSKVISALILLLISLLFFMPVIFRLLIQIQPLRNLGILPFKVVFTSTIGVYAMYLYFAISAKPRY</sequence>
<keyword evidence="7 11" id="KW-0472">Membrane</keyword>
<keyword evidence="13" id="KW-1185">Reference proteome</keyword>
<keyword evidence="6 11" id="KW-1133">Transmembrane helix</keyword>
<evidence type="ECO:0000256" key="11">
    <source>
        <dbReference type="SAM" id="Phobius"/>
    </source>
</evidence>
<evidence type="ECO:0000313" key="13">
    <source>
        <dbReference type="Proteomes" id="UP000009022"/>
    </source>
</evidence>
<keyword evidence="4 11" id="KW-0812">Transmembrane</keyword>
<dbReference type="GeneID" id="6759110"/>
<dbReference type="InParanoid" id="B3SCC8"/>
<evidence type="ECO:0000256" key="1">
    <source>
        <dbReference type="ARBA" id="ARBA00004477"/>
    </source>
</evidence>
<dbReference type="CTD" id="6759110"/>
<accession>B3SCC8</accession>
<gene>
    <name evidence="12" type="ORF">TRIADDRAFT_61929</name>
</gene>
<evidence type="ECO:0000256" key="7">
    <source>
        <dbReference type="ARBA" id="ARBA00023136"/>
    </source>
</evidence>
<feature type="transmembrane region" description="Helical" evidence="11">
    <location>
        <begin position="134"/>
        <end position="156"/>
    </location>
</feature>
<dbReference type="OrthoDB" id="10054730at2759"/>
<dbReference type="Proteomes" id="UP000009022">
    <property type="component" value="Unassembled WGS sequence"/>
</dbReference>
<dbReference type="PhylomeDB" id="B3SCC8"/>
<evidence type="ECO:0000256" key="3">
    <source>
        <dbReference type="ARBA" id="ARBA00022475"/>
    </source>
</evidence>
<dbReference type="PANTHER" id="PTHR12869:SF0">
    <property type="entry name" value="BOS COMPLEX SUBUNIT TMEM147"/>
    <property type="match status" value="1"/>
</dbReference>
<dbReference type="FunCoup" id="B3SCC8">
    <property type="interactions" value="1704"/>
</dbReference>
<evidence type="ECO:0000256" key="6">
    <source>
        <dbReference type="ARBA" id="ARBA00022989"/>
    </source>
</evidence>